<dbReference type="Proteomes" id="UP000183413">
    <property type="component" value="Unassembled WGS sequence"/>
</dbReference>
<evidence type="ECO:0000313" key="3">
    <source>
        <dbReference type="Proteomes" id="UP000183413"/>
    </source>
</evidence>
<feature type="domain" description="DUF397" evidence="1">
    <location>
        <begin position="3"/>
        <end position="55"/>
    </location>
</feature>
<dbReference type="AlphaFoldDB" id="A0A1I5RA25"/>
<keyword evidence="3" id="KW-1185">Reference proteome</keyword>
<dbReference type="InParanoid" id="A0A1I5RA25"/>
<name>A0A1I5RA25_9ACTN</name>
<gene>
    <name evidence="2" type="ORF">SAMN04489713_11526</name>
</gene>
<reference evidence="2 3" key="1">
    <citation type="submission" date="2016-10" db="EMBL/GenBank/DDBJ databases">
        <authorList>
            <person name="de Groot N.N."/>
        </authorList>
    </citation>
    <scope>NUCLEOTIDE SEQUENCE [LARGE SCALE GENOMIC DNA]</scope>
    <source>
        <strain evidence="2 3">DSM 43067</strain>
    </source>
</reference>
<evidence type="ECO:0000313" key="2">
    <source>
        <dbReference type="EMBL" id="SFP54866.1"/>
    </source>
</evidence>
<protein>
    <recommendedName>
        <fullName evidence="1">DUF397 domain-containing protein</fullName>
    </recommendedName>
</protein>
<evidence type="ECO:0000259" key="1">
    <source>
        <dbReference type="Pfam" id="PF04149"/>
    </source>
</evidence>
<sequence>MIEWRKSSRSNASGNECVEVAALAEGRGVRDSKAPDAGYLALTTEGFARLLARVKQDEVDLDPHG</sequence>
<dbReference type="Pfam" id="PF04149">
    <property type="entry name" value="DUF397"/>
    <property type="match status" value="1"/>
</dbReference>
<dbReference type="EMBL" id="FOVH01000015">
    <property type="protein sequence ID" value="SFP54866.1"/>
    <property type="molecule type" value="Genomic_DNA"/>
</dbReference>
<accession>A0A1I5RA25</accession>
<organism evidence="2 3">
    <name type="scientific">Actinomadura madurae</name>
    <dbReference type="NCBI Taxonomy" id="1993"/>
    <lineage>
        <taxon>Bacteria</taxon>
        <taxon>Bacillati</taxon>
        <taxon>Actinomycetota</taxon>
        <taxon>Actinomycetes</taxon>
        <taxon>Streptosporangiales</taxon>
        <taxon>Thermomonosporaceae</taxon>
        <taxon>Actinomadura</taxon>
    </lineage>
</organism>
<proteinExistence type="predicted"/>
<dbReference type="RefSeq" id="WP_075023517.1">
    <property type="nucleotide sequence ID" value="NZ_CP094265.1"/>
</dbReference>
<dbReference type="InterPro" id="IPR007278">
    <property type="entry name" value="DUF397"/>
</dbReference>